<dbReference type="AlphaFoldDB" id="A0A0G4GCK5"/>
<name>A0A0G4GCK5_9ALVE</name>
<feature type="transmembrane region" description="Helical" evidence="1">
    <location>
        <begin position="260"/>
        <end position="283"/>
    </location>
</feature>
<feature type="transmembrane region" description="Helical" evidence="1">
    <location>
        <begin position="116"/>
        <end position="134"/>
    </location>
</feature>
<evidence type="ECO:0000256" key="1">
    <source>
        <dbReference type="SAM" id="Phobius"/>
    </source>
</evidence>
<evidence type="ECO:0000313" key="3">
    <source>
        <dbReference type="EMBL" id="CEM27007.1"/>
    </source>
</evidence>
<dbReference type="PANTHER" id="PTHR34548:SF2">
    <property type="entry name" value="PROTEIN TIC 21, CHLOROPLASTIC"/>
    <property type="match status" value="1"/>
</dbReference>
<feature type="chain" id="PRO_5005189825" description="Transmembrane protein" evidence="2">
    <location>
        <begin position="23"/>
        <end position="307"/>
    </location>
</feature>
<dbReference type="VEuPathDB" id="CryptoDB:Cvel_21297"/>
<evidence type="ECO:0008006" key="4">
    <source>
        <dbReference type="Google" id="ProtNLM"/>
    </source>
</evidence>
<feature type="signal peptide" evidence="2">
    <location>
        <begin position="1"/>
        <end position="22"/>
    </location>
</feature>
<keyword evidence="2" id="KW-0732">Signal</keyword>
<organism evidence="3">
    <name type="scientific">Chromera velia CCMP2878</name>
    <dbReference type="NCBI Taxonomy" id="1169474"/>
    <lineage>
        <taxon>Eukaryota</taxon>
        <taxon>Sar</taxon>
        <taxon>Alveolata</taxon>
        <taxon>Colpodellida</taxon>
        <taxon>Chromeraceae</taxon>
        <taxon>Chromera</taxon>
    </lineage>
</organism>
<dbReference type="EMBL" id="CDMZ01001086">
    <property type="protein sequence ID" value="CEM27007.1"/>
    <property type="molecule type" value="Genomic_DNA"/>
</dbReference>
<sequence length="307" mass="32970">MRSAVFTFFSATLTAACAGAHGGTVSATGGGPAFLPLSPLFSTRRSSFPPSEFRRQSRSRWAPQEARRKEELWSRATALCGAVSEAPTEGSLTEQLLRILTDGPDSAIKAAGWASWWIQLIFSVVSAVTLAFAYNTQNFMRRDSNPLSPLLDGSLFTAASLLLAFFGVAQSWRFRFHEAPVVKGEETASAAFARSYRKLRGLLAFAESLNGVGLGVSLLGASEIIGVLFSKVVSSGQLGVLSTGQTAPLGTALAVQPLDILILQANLNLSLCHFFALCAALWLERKVLRARKEGNKLLNEANFEVVL</sequence>
<dbReference type="InterPro" id="IPR022051">
    <property type="entry name" value="DUF3611"/>
</dbReference>
<feature type="transmembrane region" description="Helical" evidence="1">
    <location>
        <begin position="155"/>
        <end position="172"/>
    </location>
</feature>
<gene>
    <name evidence="3" type="ORF">Cvel_21297</name>
</gene>
<protein>
    <recommendedName>
        <fullName evidence="4">Transmembrane protein</fullName>
    </recommendedName>
</protein>
<keyword evidence="1" id="KW-1133">Transmembrane helix</keyword>
<reference evidence="3" key="1">
    <citation type="submission" date="2014-11" db="EMBL/GenBank/DDBJ databases">
        <authorList>
            <person name="Otto D Thomas"/>
            <person name="Naeem Raeece"/>
        </authorList>
    </citation>
    <scope>NUCLEOTIDE SEQUENCE</scope>
</reference>
<evidence type="ECO:0000256" key="2">
    <source>
        <dbReference type="SAM" id="SignalP"/>
    </source>
</evidence>
<dbReference type="PANTHER" id="PTHR34548">
    <property type="entry name" value="PROTEIN TIC 21, CHLOROPLASTIC"/>
    <property type="match status" value="1"/>
</dbReference>
<keyword evidence="1" id="KW-0472">Membrane</keyword>
<dbReference type="Pfam" id="PF12263">
    <property type="entry name" value="DUF3611"/>
    <property type="match status" value="1"/>
</dbReference>
<accession>A0A0G4GCK5</accession>
<proteinExistence type="predicted"/>
<dbReference type="PROSITE" id="PS51257">
    <property type="entry name" value="PROKAR_LIPOPROTEIN"/>
    <property type="match status" value="1"/>
</dbReference>
<keyword evidence="1" id="KW-0812">Transmembrane</keyword>